<proteinExistence type="predicted"/>
<reference evidence="4" key="3">
    <citation type="submission" date="2025-04" db="UniProtKB">
        <authorList>
            <consortium name="RefSeq"/>
        </authorList>
    </citation>
    <scope>IDENTIFICATION</scope>
    <source>
        <strain evidence="4">CBS 304.34</strain>
    </source>
</reference>
<feature type="region of interest" description="Disordered" evidence="1">
    <location>
        <begin position="284"/>
        <end position="329"/>
    </location>
</feature>
<evidence type="ECO:0000313" key="2">
    <source>
        <dbReference type="EMBL" id="KAF2808215.1"/>
    </source>
</evidence>
<evidence type="ECO:0000256" key="1">
    <source>
        <dbReference type="SAM" id="MobiDB-lite"/>
    </source>
</evidence>
<dbReference type="GeneID" id="54469062"/>
<evidence type="ECO:0000313" key="3">
    <source>
        <dbReference type="Proteomes" id="UP000504636"/>
    </source>
</evidence>
<keyword evidence="3" id="KW-1185">Reference proteome</keyword>
<protein>
    <submittedName>
        <fullName evidence="2 4">Uncharacterized protein</fullName>
    </submittedName>
</protein>
<gene>
    <name evidence="2 4" type="ORF">BDZ99DRAFT_572110</name>
</gene>
<feature type="compositionally biased region" description="Polar residues" evidence="1">
    <location>
        <begin position="307"/>
        <end position="320"/>
    </location>
</feature>
<accession>A0A6A6YJS9</accession>
<name>A0A6A6YJS9_9PEZI</name>
<dbReference type="EMBL" id="MU003703">
    <property type="protein sequence ID" value="KAF2808215.1"/>
    <property type="molecule type" value="Genomic_DNA"/>
</dbReference>
<evidence type="ECO:0000313" key="4">
    <source>
        <dbReference type="RefSeq" id="XP_033575179.1"/>
    </source>
</evidence>
<sequence>MSGAVAITTIVTKIFTITSCKNGCNYHYPTTLPPPPPSGESTIVATMVPTSLWKFSATSTPVGSSSGIIIYSTGMSSWLEASVYTSYITNWLSMSEYIPTATDVDYFPKIKPVSSAITSLGGYKTSKVELPPASTAELQSSHTHGPYFGYPEPSATSSSLADSTPPPESIKVPLQSFHTDKNNSGALLSPETTNPIVGYTPVAGLPLDSAPTLSVASCLAQTTTITVTVGPEAPLATTVTITADKVCPSTNCPTFPVTEGTTTFFAPPVSSSGTAYSAVTPKSYKQESPYHTGPSSFSASHKHPNTVIKNPNLSSATNTPVKPISTKHY</sequence>
<reference evidence="2 4" key="1">
    <citation type="journal article" date="2020" name="Stud. Mycol.">
        <title>101 Dothideomycetes genomes: a test case for predicting lifestyles and emergence of pathogens.</title>
        <authorList>
            <person name="Haridas S."/>
            <person name="Albert R."/>
            <person name="Binder M."/>
            <person name="Bloem J."/>
            <person name="Labutti K."/>
            <person name="Salamov A."/>
            <person name="Andreopoulos B."/>
            <person name="Baker S."/>
            <person name="Barry K."/>
            <person name="Bills G."/>
            <person name="Bluhm B."/>
            <person name="Cannon C."/>
            <person name="Castanera R."/>
            <person name="Culley D."/>
            <person name="Daum C."/>
            <person name="Ezra D."/>
            <person name="Gonzalez J."/>
            <person name="Henrissat B."/>
            <person name="Kuo A."/>
            <person name="Liang C."/>
            <person name="Lipzen A."/>
            <person name="Lutzoni F."/>
            <person name="Magnuson J."/>
            <person name="Mondo S."/>
            <person name="Nolan M."/>
            <person name="Ohm R."/>
            <person name="Pangilinan J."/>
            <person name="Park H.-J."/>
            <person name="Ramirez L."/>
            <person name="Alfaro M."/>
            <person name="Sun H."/>
            <person name="Tritt A."/>
            <person name="Yoshinaga Y."/>
            <person name="Zwiers L.-H."/>
            <person name="Turgeon B."/>
            <person name="Goodwin S."/>
            <person name="Spatafora J."/>
            <person name="Crous P."/>
            <person name="Grigoriev I."/>
        </authorList>
    </citation>
    <scope>NUCLEOTIDE SEQUENCE</scope>
    <source>
        <strain evidence="2 4">CBS 304.34</strain>
    </source>
</reference>
<dbReference type="AlphaFoldDB" id="A0A6A6YJS9"/>
<feature type="region of interest" description="Disordered" evidence="1">
    <location>
        <begin position="134"/>
        <end position="170"/>
    </location>
</feature>
<reference evidence="4" key="2">
    <citation type="submission" date="2020-04" db="EMBL/GenBank/DDBJ databases">
        <authorList>
            <consortium name="NCBI Genome Project"/>
        </authorList>
    </citation>
    <scope>NUCLEOTIDE SEQUENCE</scope>
    <source>
        <strain evidence="4">CBS 304.34</strain>
    </source>
</reference>
<dbReference type="Proteomes" id="UP000504636">
    <property type="component" value="Unplaced"/>
</dbReference>
<dbReference type="RefSeq" id="XP_033575179.1">
    <property type="nucleotide sequence ID" value="XM_033728169.1"/>
</dbReference>
<organism evidence="2">
    <name type="scientific">Mytilinidion resinicola</name>
    <dbReference type="NCBI Taxonomy" id="574789"/>
    <lineage>
        <taxon>Eukaryota</taxon>
        <taxon>Fungi</taxon>
        <taxon>Dikarya</taxon>
        <taxon>Ascomycota</taxon>
        <taxon>Pezizomycotina</taxon>
        <taxon>Dothideomycetes</taxon>
        <taxon>Pleosporomycetidae</taxon>
        <taxon>Mytilinidiales</taxon>
        <taxon>Mytilinidiaceae</taxon>
        <taxon>Mytilinidion</taxon>
    </lineage>
</organism>